<evidence type="ECO:0000256" key="10">
    <source>
        <dbReference type="ARBA" id="ARBA00023295"/>
    </source>
</evidence>
<dbReference type="EC" id="4.2.99.18" evidence="11"/>
<dbReference type="GO" id="GO:0003677">
    <property type="term" value="F:DNA binding"/>
    <property type="evidence" value="ECO:0007669"/>
    <property type="project" value="UniProtKB-UniRule"/>
</dbReference>
<dbReference type="InterPro" id="IPR011257">
    <property type="entry name" value="DNA_glycosylase"/>
</dbReference>
<dbReference type="RefSeq" id="WP_231714126.1">
    <property type="nucleotide sequence ID" value="NZ_AP021876.1"/>
</dbReference>
<keyword evidence="3 11" id="KW-0479">Metal-binding</keyword>
<proteinExistence type="inferred from homology"/>
<feature type="domain" description="HhH-GPD" evidence="12">
    <location>
        <begin position="104"/>
        <end position="251"/>
    </location>
</feature>
<keyword evidence="4 11" id="KW-0227">DNA damage</keyword>
<keyword evidence="13" id="KW-0540">Nuclease</keyword>
<feature type="binding site" evidence="11">
    <location>
        <position position="263"/>
    </location>
    <ligand>
        <name>[4Fe-4S] cluster</name>
        <dbReference type="ChEBI" id="CHEBI:49883"/>
    </ligand>
</feature>
<keyword evidence="7 11" id="KW-0411">Iron-sulfur</keyword>
<keyword evidence="10 11" id="KW-0326">Glycosidase</keyword>
<dbReference type="GO" id="GO:0140078">
    <property type="term" value="F:class I DNA-(apurinic or apyrimidinic site) endonuclease activity"/>
    <property type="evidence" value="ECO:0007669"/>
    <property type="project" value="UniProtKB-EC"/>
</dbReference>
<keyword evidence="5 11" id="KW-0378">Hydrolase</keyword>
<dbReference type="SMART" id="SM00478">
    <property type="entry name" value="ENDO3c"/>
    <property type="match status" value="1"/>
</dbReference>
<evidence type="ECO:0000256" key="11">
    <source>
        <dbReference type="HAMAP-Rule" id="MF_00942"/>
    </source>
</evidence>
<feature type="binding site" evidence="11">
    <location>
        <position position="253"/>
    </location>
    <ligand>
        <name>[4Fe-4S] cluster</name>
        <dbReference type="ChEBI" id="CHEBI:49883"/>
    </ligand>
</feature>
<dbReference type="Proteomes" id="UP000425960">
    <property type="component" value="Chromosome"/>
</dbReference>
<dbReference type="GO" id="GO:0006285">
    <property type="term" value="P:base-excision repair, AP site formation"/>
    <property type="evidence" value="ECO:0007669"/>
    <property type="project" value="TreeGrafter"/>
</dbReference>
<dbReference type="Gene3D" id="1.10.1670.10">
    <property type="entry name" value="Helix-hairpin-Helix base-excision DNA repair enzymes (C-terminal)"/>
    <property type="match status" value="1"/>
</dbReference>
<keyword evidence="13" id="KW-0255">Endonuclease</keyword>
<evidence type="ECO:0000256" key="4">
    <source>
        <dbReference type="ARBA" id="ARBA00022763"/>
    </source>
</evidence>
<dbReference type="PROSITE" id="PS01155">
    <property type="entry name" value="ENDONUCLEASE_III_2"/>
    <property type="match status" value="1"/>
</dbReference>
<dbReference type="Pfam" id="PF00730">
    <property type="entry name" value="HhH-GPD"/>
    <property type="match status" value="1"/>
</dbReference>
<dbReference type="Pfam" id="PF00633">
    <property type="entry name" value="HHH"/>
    <property type="match status" value="1"/>
</dbReference>
<sequence length="278" mass="31755">MLFENMVTHRTATVAGAQVYEPEHFDFTWAADPCMHAERFPYGKSCRHLMQTEKEAVMPRKRTFNIDDFVAAIETHYRQWDAPIITFIANRGASPFEVLVSTLLSLRTKDEVTGPAAERLFKVARTPEAMIRLTPEAIEKRIYPVGFYPTKAKRLLEISRILLDRYDGQVPDTLEALTALPGVGRKTANLVLVEGFKIPAICVDTHVHRISNRIGYVNTKTPDQTEMALRKKLPRRHWVRYNELLVAFGQMLCRPVSPFCSRCPVADMCPQTGVDRHR</sequence>
<protein>
    <recommendedName>
        <fullName evidence="11">Endonuclease III</fullName>
        <ecNumber evidence="11">4.2.99.18</ecNumber>
    </recommendedName>
    <alternativeName>
        <fullName evidence="11">DNA-(apurinic or apyrimidinic site) lyase</fullName>
    </alternativeName>
</protein>
<dbReference type="AlphaFoldDB" id="A0A5K7ZP63"/>
<comment type="function">
    <text evidence="11">DNA repair enzyme that has both DNA N-glycosylase activity and AP-lyase activity. The DNA N-glycosylase activity releases various damaged pyrimidines from DNA by cleaving the N-glycosidic bond, leaving an AP (apurinic/apyrimidinic) site. The AP-lyase activity cleaves the phosphodiester bond 3' to the AP site by a beta-elimination, leaving a 3'-terminal unsaturated sugar and a product with a terminal 5'-phosphate.</text>
</comment>
<feature type="binding site" evidence="11">
    <location>
        <position position="269"/>
    </location>
    <ligand>
        <name>[4Fe-4S] cluster</name>
        <dbReference type="ChEBI" id="CHEBI:49883"/>
    </ligand>
</feature>
<evidence type="ECO:0000313" key="14">
    <source>
        <dbReference type="Proteomes" id="UP000425960"/>
    </source>
</evidence>
<comment type="cofactor">
    <cofactor evidence="11">
        <name>[4Fe-4S] cluster</name>
        <dbReference type="ChEBI" id="CHEBI:49883"/>
    </cofactor>
    <text evidence="11">Binds 1 [4Fe-4S] cluster.</text>
</comment>
<dbReference type="FunFam" id="1.10.340.30:FF:000001">
    <property type="entry name" value="Endonuclease III"/>
    <property type="match status" value="1"/>
</dbReference>
<dbReference type="KEGG" id="dov:DSCO28_21150"/>
<dbReference type="GO" id="GO:0000703">
    <property type="term" value="F:oxidized pyrimidine nucleobase lesion DNA N-glycosylase activity"/>
    <property type="evidence" value="ECO:0007669"/>
    <property type="project" value="TreeGrafter"/>
</dbReference>
<organism evidence="13 14">
    <name type="scientific">Desulfosarcina ovata subsp. sediminis</name>
    <dbReference type="NCBI Taxonomy" id="885957"/>
    <lineage>
        <taxon>Bacteria</taxon>
        <taxon>Pseudomonadati</taxon>
        <taxon>Thermodesulfobacteriota</taxon>
        <taxon>Desulfobacteria</taxon>
        <taxon>Desulfobacterales</taxon>
        <taxon>Desulfosarcinaceae</taxon>
        <taxon>Desulfosarcina</taxon>
    </lineage>
</organism>
<evidence type="ECO:0000256" key="9">
    <source>
        <dbReference type="ARBA" id="ARBA00023239"/>
    </source>
</evidence>
<comment type="similarity">
    <text evidence="1 11">Belongs to the Nth/MutY family.</text>
</comment>
<dbReference type="GO" id="GO:0006289">
    <property type="term" value="P:nucleotide-excision repair"/>
    <property type="evidence" value="ECO:0007669"/>
    <property type="project" value="TreeGrafter"/>
</dbReference>
<dbReference type="PANTHER" id="PTHR43286:SF1">
    <property type="entry name" value="ENDONUCLEASE III-LIKE PROTEIN 1"/>
    <property type="match status" value="1"/>
</dbReference>
<keyword evidence="6 11" id="KW-0408">Iron</keyword>
<feature type="binding site" evidence="11">
    <location>
        <position position="260"/>
    </location>
    <ligand>
        <name>[4Fe-4S] cluster</name>
        <dbReference type="ChEBI" id="CHEBI:49883"/>
    </ligand>
</feature>
<evidence type="ECO:0000313" key="13">
    <source>
        <dbReference type="EMBL" id="BBO81549.1"/>
    </source>
</evidence>
<dbReference type="SUPFAM" id="SSF48150">
    <property type="entry name" value="DNA-glycosylase"/>
    <property type="match status" value="1"/>
</dbReference>
<dbReference type="GO" id="GO:0046872">
    <property type="term" value="F:metal ion binding"/>
    <property type="evidence" value="ECO:0007669"/>
    <property type="project" value="UniProtKB-KW"/>
</dbReference>
<evidence type="ECO:0000256" key="2">
    <source>
        <dbReference type="ARBA" id="ARBA00022485"/>
    </source>
</evidence>
<name>A0A5K7ZP63_9BACT</name>
<evidence type="ECO:0000256" key="6">
    <source>
        <dbReference type="ARBA" id="ARBA00023004"/>
    </source>
</evidence>
<evidence type="ECO:0000256" key="7">
    <source>
        <dbReference type="ARBA" id="ARBA00023014"/>
    </source>
</evidence>
<dbReference type="InterPro" id="IPR004036">
    <property type="entry name" value="Endonuclease-III-like_CS2"/>
</dbReference>
<dbReference type="GO" id="GO:0051539">
    <property type="term" value="F:4 iron, 4 sulfur cluster binding"/>
    <property type="evidence" value="ECO:0007669"/>
    <property type="project" value="UniProtKB-UniRule"/>
</dbReference>
<evidence type="ECO:0000256" key="3">
    <source>
        <dbReference type="ARBA" id="ARBA00022723"/>
    </source>
</evidence>
<dbReference type="InterPro" id="IPR003265">
    <property type="entry name" value="HhH-GPD_domain"/>
</dbReference>
<dbReference type="InterPro" id="IPR005759">
    <property type="entry name" value="Nth"/>
</dbReference>
<evidence type="ECO:0000256" key="5">
    <source>
        <dbReference type="ARBA" id="ARBA00022801"/>
    </source>
</evidence>
<evidence type="ECO:0000259" key="12">
    <source>
        <dbReference type="SMART" id="SM00478"/>
    </source>
</evidence>
<reference evidence="13 14" key="1">
    <citation type="submission" date="2019-11" db="EMBL/GenBank/DDBJ databases">
        <title>Comparative genomics of hydrocarbon-degrading Desulfosarcina strains.</title>
        <authorList>
            <person name="Watanabe M."/>
            <person name="Kojima H."/>
            <person name="Fukui M."/>
        </authorList>
    </citation>
    <scope>NUCLEOTIDE SEQUENCE [LARGE SCALE GENOMIC DNA]</scope>
    <source>
        <strain evidence="13 14">28bB2T</strain>
    </source>
</reference>
<keyword evidence="11" id="KW-0238">DNA-binding</keyword>
<gene>
    <name evidence="11 13" type="primary">nth</name>
    <name evidence="13" type="ORF">DSCO28_21150</name>
</gene>
<evidence type="ECO:0000256" key="1">
    <source>
        <dbReference type="ARBA" id="ARBA00008343"/>
    </source>
</evidence>
<dbReference type="EMBL" id="AP021876">
    <property type="protein sequence ID" value="BBO81549.1"/>
    <property type="molecule type" value="Genomic_DNA"/>
</dbReference>
<dbReference type="Gene3D" id="1.10.340.30">
    <property type="entry name" value="Hypothetical protein, domain 2"/>
    <property type="match status" value="1"/>
</dbReference>
<dbReference type="PANTHER" id="PTHR43286">
    <property type="entry name" value="ENDONUCLEASE III-LIKE PROTEIN 1"/>
    <property type="match status" value="1"/>
</dbReference>
<dbReference type="InterPro" id="IPR000445">
    <property type="entry name" value="HhH_motif"/>
</dbReference>
<dbReference type="HAMAP" id="MF_00942">
    <property type="entry name" value="Nth"/>
    <property type="match status" value="1"/>
</dbReference>
<accession>A0A5K7ZP63</accession>
<comment type="catalytic activity">
    <reaction evidence="11">
        <text>2'-deoxyribonucleotide-(2'-deoxyribose 5'-phosphate)-2'-deoxyribonucleotide-DNA = a 3'-end 2'-deoxyribonucleotide-(2,3-dehydro-2,3-deoxyribose 5'-phosphate)-DNA + a 5'-end 5'-phospho-2'-deoxyribonucleoside-DNA + H(+)</text>
        <dbReference type="Rhea" id="RHEA:66592"/>
        <dbReference type="Rhea" id="RHEA-COMP:13180"/>
        <dbReference type="Rhea" id="RHEA-COMP:16897"/>
        <dbReference type="Rhea" id="RHEA-COMP:17067"/>
        <dbReference type="ChEBI" id="CHEBI:15378"/>
        <dbReference type="ChEBI" id="CHEBI:136412"/>
        <dbReference type="ChEBI" id="CHEBI:157695"/>
        <dbReference type="ChEBI" id="CHEBI:167181"/>
        <dbReference type="EC" id="4.2.99.18"/>
    </reaction>
</comment>
<keyword evidence="2 11" id="KW-0004">4Fe-4S</keyword>
<keyword evidence="9 11" id="KW-0456">Lyase</keyword>
<keyword evidence="8 11" id="KW-0234">DNA repair</keyword>
<dbReference type="CDD" id="cd00056">
    <property type="entry name" value="ENDO3c"/>
    <property type="match status" value="1"/>
</dbReference>
<dbReference type="InterPro" id="IPR023170">
    <property type="entry name" value="HhH_base_excis_C"/>
</dbReference>
<evidence type="ECO:0000256" key="8">
    <source>
        <dbReference type="ARBA" id="ARBA00023204"/>
    </source>
</evidence>